<dbReference type="Proteomes" id="UP000027327">
    <property type="component" value="Unassembled WGS sequence"/>
</dbReference>
<dbReference type="GO" id="GO:0005829">
    <property type="term" value="C:cytosol"/>
    <property type="evidence" value="ECO:0007669"/>
    <property type="project" value="TreeGrafter"/>
</dbReference>
<dbReference type="AlphaFoldDB" id="A0A062IUN5"/>
<dbReference type="InterPro" id="IPR017961">
    <property type="entry name" value="DNA_pol_Y-fam_little_finger"/>
</dbReference>
<dbReference type="Pfam" id="PF00817">
    <property type="entry name" value="IMS"/>
    <property type="match status" value="1"/>
</dbReference>
<dbReference type="PANTHER" id="PTHR11076:SF34">
    <property type="entry name" value="PROTEIN UMUC"/>
    <property type="match status" value="1"/>
</dbReference>
<dbReference type="Gene3D" id="1.10.150.20">
    <property type="entry name" value="5' to 3' exonuclease, C-terminal subdomain"/>
    <property type="match status" value="1"/>
</dbReference>
<accession>A0A062IUN5</accession>
<dbReference type="GO" id="GO:0009432">
    <property type="term" value="P:SOS response"/>
    <property type="evidence" value="ECO:0007669"/>
    <property type="project" value="UniProtKB-KW"/>
</dbReference>
<dbReference type="GO" id="GO:0003684">
    <property type="term" value="F:damaged DNA binding"/>
    <property type="evidence" value="ECO:0007669"/>
    <property type="project" value="InterPro"/>
</dbReference>
<evidence type="ECO:0000256" key="1">
    <source>
        <dbReference type="ARBA" id="ARBA00010945"/>
    </source>
</evidence>
<dbReference type="InterPro" id="IPR050116">
    <property type="entry name" value="DNA_polymerase-Y"/>
</dbReference>
<feature type="domain" description="UmuC" evidence="6">
    <location>
        <begin position="6"/>
        <end position="195"/>
    </location>
</feature>
<proteinExistence type="inferred from homology"/>
<evidence type="ECO:0000313" key="8">
    <source>
        <dbReference type="Proteomes" id="UP000027327"/>
    </source>
</evidence>
<comment type="caution">
    <text evidence="7">The sequence shown here is derived from an EMBL/GenBank/DDBJ whole genome shotgun (WGS) entry which is preliminary data.</text>
</comment>
<keyword evidence="5" id="KW-0742">SOS response</keyword>
<evidence type="ECO:0000256" key="3">
    <source>
        <dbReference type="ARBA" id="ARBA00023199"/>
    </source>
</evidence>
<dbReference type="PROSITE" id="PS50173">
    <property type="entry name" value="UMUC"/>
    <property type="match status" value="1"/>
</dbReference>
<keyword evidence="4" id="KW-0234">DNA repair</keyword>
<dbReference type="InterPro" id="IPR043128">
    <property type="entry name" value="Rev_trsase/Diguanyl_cyclase"/>
</dbReference>
<sequence length="430" mass="49242">MKPRVFCLVDVNNCYASIERFFNPQLINKPVIVLSNNDGCAVARSQEAKAIGIKMGDPLFKIIDLVKRHNVAVLSSNYPVYAEMSRRFHAILKQFVAPHEHETYSIDEAFLELTAYRQNYDLDAYARLMKNRIWQWIGLPVCIGIGRSKTEAKMANHLAKTYKTFDGVCNLTTFETNIRDLLYKQTHVSEVWGVGRQHSKKLEAMGISKVYDLMMANPYHIESLFSVVMKRTVLELNGIACIEIEDTPPSRKQIISSRAFKQKITEKDDLKEAIARRTQEAFTRIRKDQALCGCIIGFAHSSPFDVNKPFYKKEFSQPFAVPTDDVRKLVKATTRMIDYIYKAGVDFKKCGVVLTALESKQTYTYDLLTDYSDLEKTENLMQAIEGIQGKFGKFKLGFGGSMYQNRSWSMSQNLKSNNYFTWEGMLTISK</sequence>
<dbReference type="InterPro" id="IPR025188">
    <property type="entry name" value="DUF4113"/>
</dbReference>
<evidence type="ECO:0000256" key="4">
    <source>
        <dbReference type="ARBA" id="ARBA00023204"/>
    </source>
</evidence>
<evidence type="ECO:0000313" key="7">
    <source>
        <dbReference type="EMBL" id="KCY21588.1"/>
    </source>
</evidence>
<dbReference type="PANTHER" id="PTHR11076">
    <property type="entry name" value="DNA REPAIR POLYMERASE UMUC / TRANSFERASE FAMILY MEMBER"/>
    <property type="match status" value="1"/>
</dbReference>
<dbReference type="RefSeq" id="WP_032035879.1">
    <property type="nucleotide sequence ID" value="NZ_JMOD01000007.1"/>
</dbReference>
<evidence type="ECO:0000256" key="2">
    <source>
        <dbReference type="ARBA" id="ARBA00022763"/>
    </source>
</evidence>
<dbReference type="Gene3D" id="3.40.1170.60">
    <property type="match status" value="1"/>
</dbReference>
<dbReference type="EMBL" id="JMOD01000007">
    <property type="protein sequence ID" value="KCY21588.1"/>
    <property type="molecule type" value="Genomic_DNA"/>
</dbReference>
<dbReference type="GO" id="GO:0003887">
    <property type="term" value="F:DNA-directed DNA polymerase activity"/>
    <property type="evidence" value="ECO:0007669"/>
    <property type="project" value="TreeGrafter"/>
</dbReference>
<keyword evidence="3" id="KW-0741">SOS mutagenesis</keyword>
<organism evidence="7 8">
    <name type="scientific">Acinetobacter baumannii 21072</name>
    <dbReference type="NCBI Taxonomy" id="1310697"/>
    <lineage>
        <taxon>Bacteria</taxon>
        <taxon>Pseudomonadati</taxon>
        <taxon>Pseudomonadota</taxon>
        <taxon>Gammaproteobacteria</taxon>
        <taxon>Moraxellales</taxon>
        <taxon>Moraxellaceae</taxon>
        <taxon>Acinetobacter</taxon>
        <taxon>Acinetobacter calcoaceticus/baumannii complex</taxon>
    </lineage>
</organism>
<gene>
    <name evidence="7" type="ORF">J596_0615</name>
</gene>
<dbReference type="SUPFAM" id="SSF56672">
    <property type="entry name" value="DNA/RNA polymerases"/>
    <property type="match status" value="1"/>
</dbReference>
<dbReference type="InterPro" id="IPR043502">
    <property type="entry name" value="DNA/RNA_pol_sf"/>
</dbReference>
<keyword evidence="2" id="KW-0227">DNA damage</keyword>
<evidence type="ECO:0000259" key="6">
    <source>
        <dbReference type="PROSITE" id="PS50173"/>
    </source>
</evidence>
<dbReference type="InterPro" id="IPR001126">
    <property type="entry name" value="UmuC"/>
</dbReference>
<reference evidence="7 8" key="1">
    <citation type="submission" date="2014-04" db="EMBL/GenBank/DDBJ databases">
        <title>Comparative genomics and transcriptomics to identify genetic mechanisms underlying the emergence of carbapenem resistant Acinetobacter baumannii (CRAb).</title>
        <authorList>
            <person name="Harris A.D."/>
            <person name="Johnson K.J."/>
            <person name="George J."/>
            <person name="Nadendla S."/>
            <person name="Daugherty S.C."/>
            <person name="Parankush S."/>
            <person name="Sadzewicz L."/>
            <person name="Tallon L."/>
            <person name="Sengamalay N."/>
            <person name="Hazen T.H."/>
            <person name="Rasko D.A."/>
        </authorList>
    </citation>
    <scope>NUCLEOTIDE SEQUENCE [LARGE SCALE GENOMIC DNA]</scope>
    <source>
        <strain evidence="7 8">21072</strain>
    </source>
</reference>
<dbReference type="GO" id="GO:0006281">
    <property type="term" value="P:DNA repair"/>
    <property type="evidence" value="ECO:0007669"/>
    <property type="project" value="UniProtKB-KW"/>
</dbReference>
<comment type="similarity">
    <text evidence="1">Belongs to the DNA polymerase type-Y family.</text>
</comment>
<evidence type="ECO:0000256" key="5">
    <source>
        <dbReference type="ARBA" id="ARBA00023236"/>
    </source>
</evidence>
<name>A0A062IUN5_ACIBA</name>
<dbReference type="GO" id="GO:0042276">
    <property type="term" value="P:error-prone translesion synthesis"/>
    <property type="evidence" value="ECO:0007669"/>
    <property type="project" value="TreeGrafter"/>
</dbReference>
<dbReference type="Gene3D" id="3.30.70.270">
    <property type="match status" value="1"/>
</dbReference>
<dbReference type="Pfam" id="PF13438">
    <property type="entry name" value="DUF4113"/>
    <property type="match status" value="1"/>
</dbReference>
<dbReference type="CDD" id="cd01700">
    <property type="entry name" value="PolY_Pol_V_umuC"/>
    <property type="match status" value="1"/>
</dbReference>
<protein>
    <submittedName>
        <fullName evidence="7">ImpB/mucB/samB family protein</fullName>
    </submittedName>
</protein>
<dbReference type="Pfam" id="PF11799">
    <property type="entry name" value="IMS_C"/>
    <property type="match status" value="1"/>
</dbReference>
<dbReference type="PATRIC" id="fig|1310697.3.peg.574"/>